<name>A0AB40CMV2_DIOCR</name>
<dbReference type="PANTHER" id="PTHR33416:SF20">
    <property type="entry name" value="NUCLEAR PORE COMPLEX PROTEIN NUP1"/>
    <property type="match status" value="1"/>
</dbReference>
<protein>
    <submittedName>
        <fullName evidence="3">Nuclear pore complex protein Nup214-like isoform X1</fullName>
    </submittedName>
</protein>
<dbReference type="GO" id="GO:0071763">
    <property type="term" value="P:nuclear membrane organization"/>
    <property type="evidence" value="ECO:0007669"/>
    <property type="project" value="TreeGrafter"/>
</dbReference>
<evidence type="ECO:0000313" key="2">
    <source>
        <dbReference type="Proteomes" id="UP001515500"/>
    </source>
</evidence>
<dbReference type="GO" id="GO:0005635">
    <property type="term" value="C:nuclear envelope"/>
    <property type="evidence" value="ECO:0007669"/>
    <property type="project" value="TreeGrafter"/>
</dbReference>
<proteinExistence type="predicted"/>
<sequence>MQNPVIMEFWVENDPHIPAQSFETAQKILQKLDKIVSSPKEKSSELKAISMDGSPSNLTLGMPQGQALRSIEGIDSSNFMNSSRNFIVDDGHASLPQSMPHNQDILKNGPLEPGVSLVQLTPESAVSVHAITPATNAKSDSERASGSAISGSAAVPLQEKTAFKISAVEGSLKMDDDYKVSYGRDKLSKTGFKDTISNTEISDEPFLSTCQSVPVSTTKSFGLFESKTSDGPVGFSFPATPSSSSFNSKAAPPATIFLPKFSDTVGLKSSSELSTSNTFTATQLEDSDLFRDKIRKAGELLKFNTFGSPVSPDFSSSAGSSIFALDAPVNSSLNNGPLNPKLSANFASNASGSGNQMVSIFSTANAAATSPTSSLVSSTAPMFSTANTFQMVASGTACAPSSVSAPFGASGSKDLKAKSTKTLPFTFTRTSFMGTSAISNPGIKDSSLSTSSSTLGTSPSLAYTSSSVFLSTGSGNFSFSFPAQSSGSSIYQSSNQFGVPASPAFGAQANSSSTTLLTSSPSLGFGSSLFAQPATGLSSSSFQSSPSMFAAPAAGNSQFTIGSSSGPAFSFTASTSAFGTGFLLNNQMNTEDIMADDPLQSTAPTFRSFDQPSFPVGSPAIPSLGIQQPMVQFSQPTGNVDLGGSFSLGTASDGKAHRRFVRVKRSKTGKK</sequence>
<feature type="region of interest" description="Disordered" evidence="1">
    <location>
        <begin position="651"/>
        <end position="671"/>
    </location>
</feature>
<organism evidence="2 3">
    <name type="scientific">Dioscorea cayennensis subsp. rotundata</name>
    <name type="common">White Guinea yam</name>
    <name type="synonym">Dioscorea rotundata</name>
    <dbReference type="NCBI Taxonomy" id="55577"/>
    <lineage>
        <taxon>Eukaryota</taxon>
        <taxon>Viridiplantae</taxon>
        <taxon>Streptophyta</taxon>
        <taxon>Embryophyta</taxon>
        <taxon>Tracheophyta</taxon>
        <taxon>Spermatophyta</taxon>
        <taxon>Magnoliopsida</taxon>
        <taxon>Liliopsida</taxon>
        <taxon>Dioscoreales</taxon>
        <taxon>Dioscoreaceae</taxon>
        <taxon>Dioscorea</taxon>
    </lineage>
</organism>
<dbReference type="AlphaFoldDB" id="A0AB40CMV2"/>
<accession>A0AB40CMV2</accession>
<dbReference type="Proteomes" id="UP001515500">
    <property type="component" value="Chromosome 15"/>
</dbReference>
<dbReference type="PANTHER" id="PTHR33416">
    <property type="entry name" value="NUCLEAR PORE COMPLEX PROTEIN NUP1"/>
    <property type="match status" value="1"/>
</dbReference>
<gene>
    <name evidence="3" type="primary">LOC120277359</name>
</gene>
<evidence type="ECO:0000256" key="1">
    <source>
        <dbReference type="SAM" id="MobiDB-lite"/>
    </source>
</evidence>
<feature type="compositionally biased region" description="Basic residues" evidence="1">
    <location>
        <begin position="656"/>
        <end position="671"/>
    </location>
</feature>
<evidence type="ECO:0000313" key="3">
    <source>
        <dbReference type="RefSeq" id="XP_039140101.1"/>
    </source>
</evidence>
<keyword evidence="2" id="KW-1185">Reference proteome</keyword>
<dbReference type="GeneID" id="120277359"/>
<dbReference type="RefSeq" id="XP_039140101.1">
    <property type="nucleotide sequence ID" value="XM_039284167.1"/>
</dbReference>
<reference evidence="3" key="1">
    <citation type="submission" date="2025-08" db="UniProtKB">
        <authorList>
            <consortium name="RefSeq"/>
        </authorList>
    </citation>
    <scope>IDENTIFICATION</scope>
</reference>